<sequence length="61" mass="7082">MNIVLNKKVHETSKGDETFLEPYAGEVMDTIQKQRLIQPLKPEIRLKDESKVEEDPEGVTW</sequence>
<accession>A0A8S9HGB6</accession>
<dbReference type="AlphaFoldDB" id="A0A8S9HGB6"/>
<proteinExistence type="predicted"/>
<organism evidence="1 2">
    <name type="scientific">Brassica cretica</name>
    <name type="common">Mustard</name>
    <dbReference type="NCBI Taxonomy" id="69181"/>
    <lineage>
        <taxon>Eukaryota</taxon>
        <taxon>Viridiplantae</taxon>
        <taxon>Streptophyta</taxon>
        <taxon>Embryophyta</taxon>
        <taxon>Tracheophyta</taxon>
        <taxon>Spermatophyta</taxon>
        <taxon>Magnoliopsida</taxon>
        <taxon>eudicotyledons</taxon>
        <taxon>Gunneridae</taxon>
        <taxon>Pentapetalae</taxon>
        <taxon>rosids</taxon>
        <taxon>malvids</taxon>
        <taxon>Brassicales</taxon>
        <taxon>Brassicaceae</taxon>
        <taxon>Brassiceae</taxon>
        <taxon>Brassica</taxon>
    </lineage>
</organism>
<comment type="caution">
    <text evidence="1">The sequence shown here is derived from an EMBL/GenBank/DDBJ whole genome shotgun (WGS) entry which is preliminary data.</text>
</comment>
<reference evidence="1" key="1">
    <citation type="submission" date="2019-12" db="EMBL/GenBank/DDBJ databases">
        <title>Genome sequencing and annotation of Brassica cretica.</title>
        <authorList>
            <person name="Studholme D.J."/>
            <person name="Sarris P.F."/>
        </authorList>
    </citation>
    <scope>NUCLEOTIDE SEQUENCE</scope>
    <source>
        <strain evidence="1">PFS-001/15</strain>
        <tissue evidence="1">Leaf</tissue>
    </source>
</reference>
<evidence type="ECO:0000313" key="2">
    <source>
        <dbReference type="Proteomes" id="UP000712281"/>
    </source>
</evidence>
<gene>
    <name evidence="1" type="ORF">F2Q68_00012727</name>
</gene>
<name>A0A8S9HGB6_BRACR</name>
<protein>
    <submittedName>
        <fullName evidence="1">Uncharacterized protein</fullName>
    </submittedName>
</protein>
<evidence type="ECO:0000313" key="1">
    <source>
        <dbReference type="EMBL" id="KAF2558251.1"/>
    </source>
</evidence>
<dbReference type="EMBL" id="QGKW02001940">
    <property type="protein sequence ID" value="KAF2558251.1"/>
    <property type="molecule type" value="Genomic_DNA"/>
</dbReference>
<dbReference type="Proteomes" id="UP000712281">
    <property type="component" value="Unassembled WGS sequence"/>
</dbReference>